<dbReference type="InterPro" id="IPR022028">
    <property type="entry name" value="DUF3604"/>
</dbReference>
<keyword evidence="1" id="KW-1133">Transmembrane helix</keyword>
<evidence type="ECO:0000256" key="1">
    <source>
        <dbReference type="SAM" id="Phobius"/>
    </source>
</evidence>
<protein>
    <recommendedName>
        <fullName evidence="3">DUF3604 domain-containing protein</fullName>
    </recommendedName>
</protein>
<evidence type="ECO:0008006" key="3">
    <source>
        <dbReference type="Google" id="ProtNLM"/>
    </source>
</evidence>
<keyword evidence="1" id="KW-0812">Transmembrane</keyword>
<proteinExistence type="predicted"/>
<organism evidence="2">
    <name type="scientific">marine metagenome</name>
    <dbReference type="NCBI Taxonomy" id="408172"/>
    <lineage>
        <taxon>unclassified sequences</taxon>
        <taxon>metagenomes</taxon>
        <taxon>ecological metagenomes</taxon>
    </lineage>
</organism>
<feature type="non-terminal residue" evidence="2">
    <location>
        <position position="91"/>
    </location>
</feature>
<dbReference type="AlphaFoldDB" id="A0A382HGK8"/>
<gene>
    <name evidence="2" type="ORF">METZ01_LOCUS239069</name>
</gene>
<name>A0A382HGK8_9ZZZZ</name>
<sequence>MLKPKKLKISIIITLVIILTGGIYVFKMFFPTGPILDPVPNPITNKTRTNKQAEEVQLKPNHLRNLYFGDLHVHTSLSMDAYIGGTIANPD</sequence>
<accession>A0A382HGK8</accession>
<feature type="transmembrane region" description="Helical" evidence="1">
    <location>
        <begin position="7"/>
        <end position="26"/>
    </location>
</feature>
<dbReference type="Pfam" id="PF12228">
    <property type="entry name" value="DUF3604"/>
    <property type="match status" value="1"/>
</dbReference>
<evidence type="ECO:0000313" key="2">
    <source>
        <dbReference type="EMBL" id="SVB86215.1"/>
    </source>
</evidence>
<keyword evidence="1" id="KW-0472">Membrane</keyword>
<reference evidence="2" key="1">
    <citation type="submission" date="2018-05" db="EMBL/GenBank/DDBJ databases">
        <authorList>
            <person name="Lanie J.A."/>
            <person name="Ng W.-L."/>
            <person name="Kazmierczak K.M."/>
            <person name="Andrzejewski T.M."/>
            <person name="Davidsen T.M."/>
            <person name="Wayne K.J."/>
            <person name="Tettelin H."/>
            <person name="Glass J.I."/>
            <person name="Rusch D."/>
            <person name="Podicherti R."/>
            <person name="Tsui H.-C.T."/>
            <person name="Winkler M.E."/>
        </authorList>
    </citation>
    <scope>NUCLEOTIDE SEQUENCE</scope>
</reference>
<dbReference type="EMBL" id="UINC01061054">
    <property type="protein sequence ID" value="SVB86215.1"/>
    <property type="molecule type" value="Genomic_DNA"/>
</dbReference>